<dbReference type="GO" id="GO:0006526">
    <property type="term" value="P:L-arginine biosynthetic process"/>
    <property type="evidence" value="ECO:0007669"/>
    <property type="project" value="TreeGrafter"/>
</dbReference>
<evidence type="ECO:0000256" key="2">
    <source>
        <dbReference type="ARBA" id="ARBA00022801"/>
    </source>
</evidence>
<accession>A0A1W1XB02</accession>
<dbReference type="Gene3D" id="3.30.70.360">
    <property type="match status" value="1"/>
</dbReference>
<evidence type="ECO:0000256" key="1">
    <source>
        <dbReference type="ARBA" id="ARBA00022723"/>
    </source>
</evidence>
<dbReference type="SUPFAM" id="SSF55031">
    <property type="entry name" value="Bacterial exopeptidase dimerisation domain"/>
    <property type="match status" value="1"/>
</dbReference>
<evidence type="ECO:0000256" key="3">
    <source>
        <dbReference type="ARBA" id="ARBA00023285"/>
    </source>
</evidence>
<keyword evidence="6" id="KW-1185">Reference proteome</keyword>
<dbReference type="OrthoDB" id="9809784at2"/>
<evidence type="ECO:0000313" key="6">
    <source>
        <dbReference type="Proteomes" id="UP000192783"/>
    </source>
</evidence>
<protein>
    <submittedName>
        <fullName evidence="5">Succinyl-diaminopimelate desuccinylase</fullName>
    </submittedName>
</protein>
<dbReference type="Gene3D" id="3.40.630.10">
    <property type="entry name" value="Zn peptidases"/>
    <property type="match status" value="1"/>
</dbReference>
<dbReference type="Pfam" id="PF01546">
    <property type="entry name" value="Peptidase_M20"/>
    <property type="match status" value="1"/>
</dbReference>
<dbReference type="GO" id="GO:0008777">
    <property type="term" value="F:acetylornithine deacetylase activity"/>
    <property type="evidence" value="ECO:0007669"/>
    <property type="project" value="TreeGrafter"/>
</dbReference>
<keyword evidence="1" id="KW-0479">Metal-binding</keyword>
<name>A0A1W1XB02_9BACT</name>
<dbReference type="PANTHER" id="PTHR43808:SF31">
    <property type="entry name" value="N-ACETYL-L-CITRULLINE DEACETYLASE"/>
    <property type="match status" value="1"/>
</dbReference>
<gene>
    <name evidence="5" type="ORF">SAMN02746041_01091</name>
</gene>
<sequence>MRQVIELTKELIRFPSMHSRPEEIRRCADFIADYLDEAQVAYRRYDVEGIPSILVTPEAGRAPVLLMSHLDVVDAPEELFDPVEKDGRLYGRGAIDDKYAVALSLVMLRHHMERLRAEGKGQDALGFGVLITGDEEIGGYRGAREVLKDVRADLCVALDGGSVDEIVLKEKGILRLKLTAHGKTAHGARPWLGENAVEILMDDLRAIRPLFDLDAPDHWHRTLNLGWIRGGTSVNQVPDRAEAKLDIRYTEDDDPDRLAQEVTKRVRSQVEVLEREPLFFGQRTAHVDRLMELIPGLRLGQAHGASDARFLSSYGMAGIVWGADGENTQHSLDEHVVIESVDRLYRAIDRLVQGA</sequence>
<organism evidence="5 6">
    <name type="scientific">Desulfacinum hydrothermale DSM 13146</name>
    <dbReference type="NCBI Taxonomy" id="1121390"/>
    <lineage>
        <taxon>Bacteria</taxon>
        <taxon>Pseudomonadati</taxon>
        <taxon>Thermodesulfobacteriota</taxon>
        <taxon>Syntrophobacteria</taxon>
        <taxon>Syntrophobacterales</taxon>
        <taxon>Syntrophobacteraceae</taxon>
        <taxon>Desulfacinum</taxon>
    </lineage>
</organism>
<evidence type="ECO:0000259" key="4">
    <source>
        <dbReference type="Pfam" id="PF07687"/>
    </source>
</evidence>
<keyword evidence="3" id="KW-0170">Cobalt</keyword>
<dbReference type="RefSeq" id="WP_084056858.1">
    <property type="nucleotide sequence ID" value="NZ_FWXF01000004.1"/>
</dbReference>
<dbReference type="STRING" id="1121390.SAMN02746041_01091"/>
<dbReference type="InterPro" id="IPR011650">
    <property type="entry name" value="Peptidase_M20_dimer"/>
</dbReference>
<feature type="domain" description="Peptidase M20 dimerisation" evidence="4">
    <location>
        <begin position="169"/>
        <end position="269"/>
    </location>
</feature>
<dbReference type="EMBL" id="FWXF01000004">
    <property type="protein sequence ID" value="SMC21013.1"/>
    <property type="molecule type" value="Genomic_DNA"/>
</dbReference>
<dbReference type="AlphaFoldDB" id="A0A1W1XB02"/>
<evidence type="ECO:0000313" key="5">
    <source>
        <dbReference type="EMBL" id="SMC21013.1"/>
    </source>
</evidence>
<dbReference type="Pfam" id="PF07687">
    <property type="entry name" value="M20_dimer"/>
    <property type="match status" value="1"/>
</dbReference>
<dbReference type="SUPFAM" id="SSF53187">
    <property type="entry name" value="Zn-dependent exopeptidases"/>
    <property type="match status" value="1"/>
</dbReference>
<reference evidence="5 6" key="1">
    <citation type="submission" date="2017-04" db="EMBL/GenBank/DDBJ databases">
        <authorList>
            <person name="Afonso C.L."/>
            <person name="Miller P.J."/>
            <person name="Scott M.A."/>
            <person name="Spackman E."/>
            <person name="Goraichik I."/>
            <person name="Dimitrov K.M."/>
            <person name="Suarez D.L."/>
            <person name="Swayne D.E."/>
        </authorList>
    </citation>
    <scope>NUCLEOTIDE SEQUENCE [LARGE SCALE GENOMIC DNA]</scope>
    <source>
        <strain evidence="5 6">DSM 13146</strain>
    </source>
</reference>
<dbReference type="InterPro" id="IPR002933">
    <property type="entry name" value="Peptidase_M20"/>
</dbReference>
<dbReference type="InterPro" id="IPR050072">
    <property type="entry name" value="Peptidase_M20A"/>
</dbReference>
<keyword evidence="2" id="KW-0378">Hydrolase</keyword>
<dbReference type="Proteomes" id="UP000192783">
    <property type="component" value="Unassembled WGS sequence"/>
</dbReference>
<dbReference type="PANTHER" id="PTHR43808">
    <property type="entry name" value="ACETYLORNITHINE DEACETYLASE"/>
    <property type="match status" value="1"/>
</dbReference>
<proteinExistence type="predicted"/>
<dbReference type="InterPro" id="IPR036264">
    <property type="entry name" value="Bact_exopeptidase_dim_dom"/>
</dbReference>
<dbReference type="GO" id="GO:0046872">
    <property type="term" value="F:metal ion binding"/>
    <property type="evidence" value="ECO:0007669"/>
    <property type="project" value="UniProtKB-KW"/>
</dbReference>